<evidence type="ECO:0000313" key="1">
    <source>
        <dbReference type="EMBL" id="OLQ92444.1"/>
    </source>
</evidence>
<gene>
    <name evidence="1" type="ORF">BIY22_15440</name>
</gene>
<dbReference type="PROSITE" id="PS51257">
    <property type="entry name" value="PROKAR_LIPOPROTEIN"/>
    <property type="match status" value="1"/>
</dbReference>
<dbReference type="EMBL" id="MJMJ01000003">
    <property type="protein sequence ID" value="OLQ92444.1"/>
    <property type="molecule type" value="Genomic_DNA"/>
</dbReference>
<accession>A0A1Q9HNR0</accession>
<dbReference type="Proteomes" id="UP000186313">
    <property type="component" value="Unassembled WGS sequence"/>
</dbReference>
<comment type="caution">
    <text evidence="1">The sequence shown here is derived from an EMBL/GenBank/DDBJ whole genome shotgun (WGS) entry which is preliminary data.</text>
</comment>
<dbReference type="RefSeq" id="WP_075706373.1">
    <property type="nucleotide sequence ID" value="NZ_MJMJ01000003.1"/>
</dbReference>
<dbReference type="AlphaFoldDB" id="A0A1Q9HNR0"/>
<evidence type="ECO:0000313" key="2">
    <source>
        <dbReference type="Proteomes" id="UP000186313"/>
    </source>
</evidence>
<organism evidence="1 2">
    <name type="scientific">Vibrio panuliri</name>
    <dbReference type="NCBI Taxonomy" id="1381081"/>
    <lineage>
        <taxon>Bacteria</taxon>
        <taxon>Pseudomonadati</taxon>
        <taxon>Pseudomonadota</taxon>
        <taxon>Gammaproteobacteria</taxon>
        <taxon>Vibrionales</taxon>
        <taxon>Vibrionaceae</taxon>
        <taxon>Vibrio</taxon>
    </lineage>
</organism>
<name>A0A1Q9HNR0_9VIBR</name>
<protein>
    <submittedName>
        <fullName evidence="1">Chromosome partitioning protein ParA</fullName>
    </submittedName>
</protein>
<sequence>MKTKILAASIALALVGCNDSNSNTSSSSELAKRPEIAIPQAGQFIDAQVSGLYFVKGELSNEGEFTKPDGTYSIDTNNPSVTFILGNRNGGLVLGSSSGRDVVTPYEVVGTHDRAVNLARLLLTINTHSDNSTIVIPDEIKDADVGDDILKKLGKIQLDDLDSAAGKKAVDDVLTLLGKDVTQLIDANAALVHFGTEGSIGTLTNRGSDVLLTHWSRGSNWTFVERSAVQRIRPNEGAQFQIAIHADRTLGEKVFNQTIGLAGTSFKLEQDAFVMLKGSNDSTISSSFSAQYLSCIAKDGEFSWGTGNNGGEVPLCSGEHDIELADPVKEMANSASYTYVLTDMTAFQSTDERYAWEGGPEDDAVADMGGAYKCMAEKNCSEQVLTRFSTQERLDENDKLNETLSGSYDPITDVYTEVASKEYVDGYHKGRVSESIRFIYPVEKAGDERYVDFKGEWRVRETRPDCEVAAKSVYTFDDTGLTMQGQEFSDSCNLKELETVHYSYQNLAEMDFWWFGTNLAGASKATLDQLNTTVRWNDKIGEKDHYKINRFSYIPAGKNWDRGVLTRYTLDSAGKKLVTITMQKN</sequence>
<reference evidence="1 2" key="1">
    <citation type="submission" date="2016-09" db="EMBL/GenBank/DDBJ databases">
        <title>Genomic Taxonomy of the Vibrionaceae.</title>
        <authorList>
            <person name="Gonzalez-Castillo A."/>
            <person name="Gomez-Gil B."/>
            <person name="Enciso-Ibarra K."/>
        </authorList>
    </citation>
    <scope>NUCLEOTIDE SEQUENCE [LARGE SCALE GENOMIC DNA]</scope>
    <source>
        <strain evidence="1 2">CAIM 703</strain>
    </source>
</reference>
<proteinExistence type="predicted"/>
<dbReference type="OrthoDB" id="5592990at2"/>
<dbReference type="STRING" id="1381081.BIY22_15440"/>